<reference evidence="2" key="2">
    <citation type="submission" date="2021-01" db="UniProtKB">
        <authorList>
            <consortium name="EnsemblPlants"/>
        </authorList>
    </citation>
    <scope>IDENTIFICATION</scope>
</reference>
<keyword evidence="3" id="KW-1185">Reference proteome</keyword>
<feature type="compositionally biased region" description="Basic and acidic residues" evidence="1">
    <location>
        <begin position="8"/>
        <end position="19"/>
    </location>
</feature>
<protein>
    <submittedName>
        <fullName evidence="2">Uncharacterized protein</fullName>
    </submittedName>
</protein>
<reference evidence="2 3" key="1">
    <citation type="journal article" date="2016" name="G3 (Bethesda)">
        <title>First Draft Assembly and Annotation of the Genome of a California Endemic Oak Quercus lobata Nee (Fagaceae).</title>
        <authorList>
            <person name="Sork V.L."/>
            <person name="Fitz-Gibbon S.T."/>
            <person name="Puiu D."/>
            <person name="Crepeau M."/>
            <person name="Gugger P.F."/>
            <person name="Sherman R."/>
            <person name="Stevens K."/>
            <person name="Langley C.H."/>
            <person name="Pellegrini M."/>
            <person name="Salzberg S.L."/>
        </authorList>
    </citation>
    <scope>NUCLEOTIDE SEQUENCE [LARGE SCALE GENOMIC DNA]</scope>
    <source>
        <strain evidence="2 3">cv. SW786</strain>
    </source>
</reference>
<accession>A0A7N2L3V5</accession>
<name>A0A7N2L3V5_QUELO</name>
<dbReference type="Proteomes" id="UP000594261">
    <property type="component" value="Chromosome 3"/>
</dbReference>
<dbReference type="EMBL" id="LRBV02000003">
    <property type="status" value="NOT_ANNOTATED_CDS"/>
    <property type="molecule type" value="Genomic_DNA"/>
</dbReference>
<dbReference type="EnsemblPlants" id="QL03p000188:mrna">
    <property type="protein sequence ID" value="QL03p000188:mrna"/>
    <property type="gene ID" value="QL03p000188"/>
</dbReference>
<feature type="region of interest" description="Disordered" evidence="1">
    <location>
        <begin position="1"/>
        <end position="61"/>
    </location>
</feature>
<proteinExistence type="predicted"/>
<evidence type="ECO:0000313" key="2">
    <source>
        <dbReference type="EnsemblPlants" id="QL03p000188:mrna"/>
    </source>
</evidence>
<evidence type="ECO:0000313" key="3">
    <source>
        <dbReference type="Proteomes" id="UP000594261"/>
    </source>
</evidence>
<dbReference type="Gramene" id="QL03p000188:mrna">
    <property type="protein sequence ID" value="QL03p000188:mrna"/>
    <property type="gene ID" value="QL03p000188"/>
</dbReference>
<sequence length="87" mass="9234">MEAAADDNADKDNRSRPDLGRVGADFSRVGPIRELPRGGTRHGRAVCGVPPASPRPAASDAGALGWMPRPCIPEQNRRVQAVGCIVY</sequence>
<organism evidence="2 3">
    <name type="scientific">Quercus lobata</name>
    <name type="common">Valley oak</name>
    <dbReference type="NCBI Taxonomy" id="97700"/>
    <lineage>
        <taxon>Eukaryota</taxon>
        <taxon>Viridiplantae</taxon>
        <taxon>Streptophyta</taxon>
        <taxon>Embryophyta</taxon>
        <taxon>Tracheophyta</taxon>
        <taxon>Spermatophyta</taxon>
        <taxon>Magnoliopsida</taxon>
        <taxon>eudicotyledons</taxon>
        <taxon>Gunneridae</taxon>
        <taxon>Pentapetalae</taxon>
        <taxon>rosids</taxon>
        <taxon>fabids</taxon>
        <taxon>Fagales</taxon>
        <taxon>Fagaceae</taxon>
        <taxon>Quercus</taxon>
    </lineage>
</organism>
<dbReference type="InParanoid" id="A0A7N2L3V5"/>
<evidence type="ECO:0000256" key="1">
    <source>
        <dbReference type="SAM" id="MobiDB-lite"/>
    </source>
</evidence>
<dbReference type="AlphaFoldDB" id="A0A7N2L3V5"/>